<evidence type="ECO:0000313" key="3">
    <source>
        <dbReference type="Proteomes" id="UP000447393"/>
    </source>
</evidence>
<dbReference type="Proteomes" id="UP000447393">
    <property type="component" value="Unassembled WGS sequence"/>
</dbReference>
<protein>
    <submittedName>
        <fullName evidence="2">Uncharacterized protein</fullName>
    </submittedName>
</protein>
<evidence type="ECO:0000313" key="2">
    <source>
        <dbReference type="EMBL" id="MYL49892.1"/>
    </source>
</evidence>
<dbReference type="RefSeq" id="WP_160914809.1">
    <property type="nucleotide sequence ID" value="NZ_WMEZ01000003.1"/>
</dbReference>
<sequence length="215" mass="23606">MKKLGLATLLALGISSTAFGTGISAETSHDPLTPVDGSNKLDPTVGAELVKTTTSEDGIQIDLYNQNTPERKAMLRATKSERLAESYKTNKETSSEPSKQLTTLSSGWDLVDTQWMYFTISDVSRSFGSVYSTGGDFAFDIPAHRVGSSTGSPELWLIMEDERGKAANRLPQDPVTDENWLLVLRDVQPGNIDVHYRNNYTLKYQGGALKASFYD</sequence>
<name>A0A845E4Z4_9BACI</name>
<comment type="caution">
    <text evidence="2">The sequence shown here is derived from an EMBL/GenBank/DDBJ whole genome shotgun (WGS) entry which is preliminary data.</text>
</comment>
<feature type="chain" id="PRO_5039431020" evidence="1">
    <location>
        <begin position="21"/>
        <end position="215"/>
    </location>
</feature>
<gene>
    <name evidence="2" type="ORF">GLV98_10365</name>
</gene>
<feature type="signal peptide" evidence="1">
    <location>
        <begin position="1"/>
        <end position="20"/>
    </location>
</feature>
<keyword evidence="1" id="KW-0732">Signal</keyword>
<dbReference type="AlphaFoldDB" id="A0A845E4Z4"/>
<dbReference type="EMBL" id="WMEZ01000003">
    <property type="protein sequence ID" value="MYL49892.1"/>
    <property type="molecule type" value="Genomic_DNA"/>
</dbReference>
<proteinExistence type="predicted"/>
<accession>A0A845E4Z4</accession>
<reference evidence="2 3" key="1">
    <citation type="submission" date="2019-11" db="EMBL/GenBank/DDBJ databases">
        <title>Genome sequences of 17 halophilic strains isolated from different environments.</title>
        <authorList>
            <person name="Furrow R.E."/>
        </authorList>
    </citation>
    <scope>NUCLEOTIDE SEQUENCE [LARGE SCALE GENOMIC DNA]</scope>
    <source>
        <strain evidence="2 3">22505_10_Sand</strain>
    </source>
</reference>
<organism evidence="2 3">
    <name type="scientific">Halobacillus litoralis</name>
    <dbReference type="NCBI Taxonomy" id="45668"/>
    <lineage>
        <taxon>Bacteria</taxon>
        <taxon>Bacillati</taxon>
        <taxon>Bacillota</taxon>
        <taxon>Bacilli</taxon>
        <taxon>Bacillales</taxon>
        <taxon>Bacillaceae</taxon>
        <taxon>Halobacillus</taxon>
    </lineage>
</organism>
<evidence type="ECO:0000256" key="1">
    <source>
        <dbReference type="SAM" id="SignalP"/>
    </source>
</evidence>